<accession>A0ABM0Y8S9</accession>
<evidence type="ECO:0000313" key="3">
    <source>
        <dbReference type="Proteomes" id="UP000694864"/>
    </source>
</evidence>
<gene>
    <name evidence="4" type="primary">LOC104774386</name>
</gene>
<evidence type="ECO:0000256" key="1">
    <source>
        <dbReference type="SAM" id="MobiDB-lite"/>
    </source>
</evidence>
<dbReference type="Gene3D" id="2.60.120.330">
    <property type="entry name" value="B-lactam Antibiotic, Isopenicillin N Synthase, Chain"/>
    <property type="match status" value="1"/>
</dbReference>
<reference evidence="3" key="1">
    <citation type="journal article" date="2014" name="Nat. Commun.">
        <title>The emerging biofuel crop Camelina sativa retains a highly undifferentiated hexaploid genome structure.</title>
        <authorList>
            <person name="Kagale S."/>
            <person name="Koh C."/>
            <person name="Nixon J."/>
            <person name="Bollina V."/>
            <person name="Clarke W.E."/>
            <person name="Tuteja R."/>
            <person name="Spillane C."/>
            <person name="Robinson S.J."/>
            <person name="Links M.G."/>
            <person name="Clarke C."/>
            <person name="Higgins E.E."/>
            <person name="Huebert T."/>
            <person name="Sharpe A.G."/>
            <person name="Parkin I.A."/>
        </authorList>
    </citation>
    <scope>NUCLEOTIDE SEQUENCE [LARGE SCALE GENOMIC DNA]</scope>
    <source>
        <strain evidence="3">cv. DH55</strain>
    </source>
</reference>
<dbReference type="Proteomes" id="UP000694864">
    <property type="component" value="Unplaced"/>
</dbReference>
<keyword evidence="3" id="KW-1185">Reference proteome</keyword>
<dbReference type="InterPro" id="IPR044861">
    <property type="entry name" value="IPNS-like_FE2OG_OXY"/>
</dbReference>
<evidence type="ECO:0000313" key="4">
    <source>
        <dbReference type="RefSeq" id="XP_010497307.2"/>
    </source>
</evidence>
<dbReference type="GeneID" id="104774386"/>
<feature type="domain" description="Isopenicillin N synthase-like Fe(2+) 2OG dioxygenase" evidence="2">
    <location>
        <begin position="152"/>
        <end position="209"/>
    </location>
</feature>
<evidence type="ECO:0000259" key="2">
    <source>
        <dbReference type="Pfam" id="PF03171"/>
    </source>
</evidence>
<dbReference type="RefSeq" id="XP_010497307.2">
    <property type="nucleotide sequence ID" value="XM_010499005.2"/>
</dbReference>
<dbReference type="PANTHER" id="PTHR47990">
    <property type="entry name" value="2-OXOGLUTARATE (2OG) AND FE(II)-DEPENDENT OXYGENASE SUPERFAMILY PROTEIN-RELATED"/>
    <property type="match status" value="1"/>
</dbReference>
<dbReference type="InterPro" id="IPR027443">
    <property type="entry name" value="IPNS-like_sf"/>
</dbReference>
<dbReference type="InterPro" id="IPR050231">
    <property type="entry name" value="Iron_ascorbate_oxido_reductase"/>
</dbReference>
<proteinExistence type="predicted"/>
<reference evidence="4" key="2">
    <citation type="submission" date="2025-08" db="UniProtKB">
        <authorList>
            <consortium name="RefSeq"/>
        </authorList>
    </citation>
    <scope>IDENTIFICATION</scope>
    <source>
        <tissue evidence="4">Leaf</tissue>
    </source>
</reference>
<feature type="region of interest" description="Disordered" evidence="1">
    <location>
        <begin position="38"/>
        <end position="64"/>
    </location>
</feature>
<name>A0ABM0Y8S9_CAMSA</name>
<organism evidence="3 4">
    <name type="scientific">Camelina sativa</name>
    <name type="common">False flax</name>
    <name type="synonym">Myagrum sativum</name>
    <dbReference type="NCBI Taxonomy" id="90675"/>
    <lineage>
        <taxon>Eukaryota</taxon>
        <taxon>Viridiplantae</taxon>
        <taxon>Streptophyta</taxon>
        <taxon>Embryophyta</taxon>
        <taxon>Tracheophyta</taxon>
        <taxon>Spermatophyta</taxon>
        <taxon>Magnoliopsida</taxon>
        <taxon>eudicotyledons</taxon>
        <taxon>Gunneridae</taxon>
        <taxon>Pentapetalae</taxon>
        <taxon>rosids</taxon>
        <taxon>malvids</taxon>
        <taxon>Brassicales</taxon>
        <taxon>Brassicaceae</taxon>
        <taxon>Camelineae</taxon>
        <taxon>Camelina</taxon>
    </lineage>
</organism>
<dbReference type="Pfam" id="PF03171">
    <property type="entry name" value="2OG-FeII_Oxy"/>
    <property type="match status" value="1"/>
</dbReference>
<protein>
    <submittedName>
        <fullName evidence="4">2-oxoglutarate-dependent dioxygenase AOP3-like</fullName>
    </submittedName>
</protein>
<feature type="compositionally biased region" description="Basic and acidic residues" evidence="1">
    <location>
        <begin position="47"/>
        <end position="62"/>
    </location>
</feature>
<sequence length="226" mass="24058">MVRRLVMESYGIEKYIDEHLDSTNYRLRLMKYIAPPEDGGNATVGANKDDGAKDNADGDANAKADGTSIGVNVDVVHDVHDNASDHNVDVGVSVDLIVAATDGIKINGDANVDASDGVNANVDAGVVVDGDVDANTGIGISDGVDTNVDAEEAKLGLPCHTDKSLLTILYQHQIEGLEVKTKDDKWIRVKPAPDTLIVMAGDSLCVSFNFSLFYLASKNIYTLSYS</sequence>
<dbReference type="SUPFAM" id="SSF51197">
    <property type="entry name" value="Clavaminate synthase-like"/>
    <property type="match status" value="1"/>
</dbReference>